<proteinExistence type="predicted"/>
<reference evidence="2" key="1">
    <citation type="submission" date="2022-03" db="EMBL/GenBank/DDBJ databases">
        <authorList>
            <person name="Brunel B."/>
        </authorList>
    </citation>
    <scope>NUCLEOTIDE SEQUENCE</scope>
    <source>
        <strain evidence="2">STM4922sample</strain>
    </source>
</reference>
<feature type="compositionally biased region" description="Polar residues" evidence="1">
    <location>
        <begin position="112"/>
        <end position="122"/>
    </location>
</feature>
<organism evidence="2 3">
    <name type="scientific">Mesorhizobium ventifaucium</name>
    <dbReference type="NCBI Taxonomy" id="666020"/>
    <lineage>
        <taxon>Bacteria</taxon>
        <taxon>Pseudomonadati</taxon>
        <taxon>Pseudomonadota</taxon>
        <taxon>Alphaproteobacteria</taxon>
        <taxon>Hyphomicrobiales</taxon>
        <taxon>Phyllobacteriaceae</taxon>
        <taxon>Mesorhizobium</taxon>
    </lineage>
</organism>
<accession>A0ABM9DHP4</accession>
<dbReference type="EMBL" id="CAKXZS010000004">
    <property type="protein sequence ID" value="CAH2395323.1"/>
    <property type="molecule type" value="Genomic_DNA"/>
</dbReference>
<dbReference type="Proteomes" id="UP001152604">
    <property type="component" value="Unassembled WGS sequence"/>
</dbReference>
<protein>
    <submittedName>
        <fullName evidence="2">Uncharacterized protein</fullName>
    </submittedName>
</protein>
<keyword evidence="3" id="KW-1185">Reference proteome</keyword>
<sequence length="122" mass="13282">MFRHQPNEGECFRFATLRRAEPRELIYSFCIAAATWPKQGGRYRRANASRARQAAALLRVSYPPSLPRLAGLGVPLKELSLGALLGIRNPPFSNSKASSASSSSKFVRATPSAKTTLLSSMS</sequence>
<gene>
    <name evidence="2" type="ORF">MES4922_120092</name>
</gene>
<comment type="caution">
    <text evidence="2">The sequence shown here is derived from an EMBL/GenBank/DDBJ whole genome shotgun (WGS) entry which is preliminary data.</text>
</comment>
<evidence type="ECO:0000256" key="1">
    <source>
        <dbReference type="SAM" id="MobiDB-lite"/>
    </source>
</evidence>
<evidence type="ECO:0000313" key="3">
    <source>
        <dbReference type="Proteomes" id="UP001152604"/>
    </source>
</evidence>
<name>A0ABM9DHP4_9HYPH</name>
<feature type="compositionally biased region" description="Low complexity" evidence="1">
    <location>
        <begin position="93"/>
        <end position="106"/>
    </location>
</feature>
<feature type="region of interest" description="Disordered" evidence="1">
    <location>
        <begin position="93"/>
        <end position="122"/>
    </location>
</feature>
<evidence type="ECO:0000313" key="2">
    <source>
        <dbReference type="EMBL" id="CAH2395323.1"/>
    </source>
</evidence>